<accession>A0A2S4WKX4</accession>
<organism evidence="2 3">
    <name type="scientific">Puccinia striiformis</name>
    <dbReference type="NCBI Taxonomy" id="27350"/>
    <lineage>
        <taxon>Eukaryota</taxon>
        <taxon>Fungi</taxon>
        <taxon>Dikarya</taxon>
        <taxon>Basidiomycota</taxon>
        <taxon>Pucciniomycotina</taxon>
        <taxon>Pucciniomycetes</taxon>
        <taxon>Pucciniales</taxon>
        <taxon>Pucciniaceae</taxon>
        <taxon>Puccinia</taxon>
    </lineage>
</organism>
<keyword evidence="3" id="KW-1185">Reference proteome</keyword>
<evidence type="ECO:0000313" key="2">
    <source>
        <dbReference type="EMBL" id="POW22418.1"/>
    </source>
</evidence>
<comment type="caution">
    <text evidence="2">The sequence shown here is derived from an EMBL/GenBank/DDBJ whole genome shotgun (WGS) entry which is preliminary data.</text>
</comment>
<evidence type="ECO:0000313" key="3">
    <source>
        <dbReference type="Proteomes" id="UP000238274"/>
    </source>
</evidence>
<gene>
    <name evidence="2" type="ORF">PSHT_01297</name>
</gene>
<feature type="region of interest" description="Disordered" evidence="1">
    <location>
        <begin position="1"/>
        <end position="22"/>
    </location>
</feature>
<reference evidence="2 3" key="1">
    <citation type="submission" date="2017-12" db="EMBL/GenBank/DDBJ databases">
        <title>Gene loss provides genomic basis for host adaptation in cereal stripe rust fungi.</title>
        <authorList>
            <person name="Xia C."/>
        </authorList>
    </citation>
    <scope>NUCLEOTIDE SEQUENCE [LARGE SCALE GENOMIC DNA]</scope>
    <source>
        <strain evidence="2 3">93TX-2</strain>
    </source>
</reference>
<evidence type="ECO:0000256" key="1">
    <source>
        <dbReference type="SAM" id="MobiDB-lite"/>
    </source>
</evidence>
<dbReference type="AlphaFoldDB" id="A0A2S4WKX4"/>
<sequence length="140" mass="15434">MQSRLKVPDSDAELSDDPLAIGRNKSTKEVNCKRITRGSRVRSHVADELGKNELSDDPLAIGRNTTKEVNRKRITRGSRVRSHVADDRVTSHVADELGKDELSDDPLVIGSNKSVKKVNPAKIVRSSQVGKQLVYKPKAP</sequence>
<proteinExistence type="predicted"/>
<feature type="compositionally biased region" description="Basic residues" evidence="1">
    <location>
        <begin position="72"/>
        <end position="82"/>
    </location>
</feature>
<reference evidence="3" key="2">
    <citation type="journal article" date="2018" name="BMC Genomics">
        <title>Genomic insights into host adaptation between the wheat stripe rust pathogen (Puccinia striiformis f. sp. tritici) and the barley stripe rust pathogen (Puccinia striiformis f. sp. hordei).</title>
        <authorList>
            <person name="Xia C."/>
            <person name="Wang M."/>
            <person name="Yin C."/>
            <person name="Cornejo O.E."/>
            <person name="Hulbert S.H."/>
            <person name="Chen X."/>
        </authorList>
    </citation>
    <scope>NUCLEOTIDE SEQUENCE [LARGE SCALE GENOMIC DNA]</scope>
    <source>
        <strain evidence="3">93TX-2</strain>
    </source>
</reference>
<dbReference type="EMBL" id="PKSM01000010">
    <property type="protein sequence ID" value="POW22418.1"/>
    <property type="molecule type" value="Genomic_DNA"/>
</dbReference>
<protein>
    <submittedName>
        <fullName evidence="2">Uncharacterized protein</fullName>
    </submittedName>
</protein>
<dbReference type="VEuPathDB" id="FungiDB:PSHT_01297"/>
<dbReference type="Proteomes" id="UP000238274">
    <property type="component" value="Unassembled WGS sequence"/>
</dbReference>
<reference evidence="3" key="3">
    <citation type="journal article" date="2018" name="Mol. Plant Microbe Interact.">
        <title>Genome sequence resources for the wheat stripe rust pathogen (Puccinia striiformis f. sp. tritici) and the barley stripe rust pathogen (Puccinia striiformis f. sp. hordei).</title>
        <authorList>
            <person name="Xia C."/>
            <person name="Wang M."/>
            <person name="Yin C."/>
            <person name="Cornejo O.E."/>
            <person name="Hulbert S.H."/>
            <person name="Chen X."/>
        </authorList>
    </citation>
    <scope>NUCLEOTIDE SEQUENCE [LARGE SCALE GENOMIC DNA]</scope>
    <source>
        <strain evidence="3">93TX-2</strain>
    </source>
</reference>
<feature type="region of interest" description="Disordered" evidence="1">
    <location>
        <begin position="54"/>
        <end position="85"/>
    </location>
</feature>
<name>A0A2S4WKX4_9BASI</name>